<evidence type="ECO:0000313" key="1">
    <source>
        <dbReference type="EMBL" id="ACY99298.1"/>
    </source>
</evidence>
<evidence type="ECO:0000313" key="2">
    <source>
        <dbReference type="Proteomes" id="UP000001918"/>
    </source>
</evidence>
<dbReference type="KEGG" id="tcu:Tcur_3765"/>
<protein>
    <recommendedName>
        <fullName evidence="3">SAM-dependent methyltransferase</fullName>
    </recommendedName>
</protein>
<dbReference type="EMBL" id="CP001738">
    <property type="protein sequence ID" value="ACY99298.1"/>
    <property type="molecule type" value="Genomic_DNA"/>
</dbReference>
<reference evidence="1 2" key="1">
    <citation type="journal article" date="2011" name="Stand. Genomic Sci.">
        <title>Complete genome sequence of Thermomonospora curvata type strain (B9).</title>
        <authorList>
            <person name="Chertkov O."/>
            <person name="Sikorski J."/>
            <person name="Nolan M."/>
            <person name="Lapidus A."/>
            <person name="Lucas S."/>
            <person name="Del Rio T.G."/>
            <person name="Tice H."/>
            <person name="Cheng J.F."/>
            <person name="Goodwin L."/>
            <person name="Pitluck S."/>
            <person name="Liolios K."/>
            <person name="Ivanova N."/>
            <person name="Mavromatis K."/>
            <person name="Mikhailova N."/>
            <person name="Ovchinnikova G."/>
            <person name="Pati A."/>
            <person name="Chen A."/>
            <person name="Palaniappan K."/>
            <person name="Djao O.D."/>
            <person name="Land M."/>
            <person name="Hauser L."/>
            <person name="Chang Y.J."/>
            <person name="Jeffries C.D."/>
            <person name="Brettin T."/>
            <person name="Han C."/>
            <person name="Detter J.C."/>
            <person name="Rohde M."/>
            <person name="Goker M."/>
            <person name="Woyke T."/>
            <person name="Bristow J."/>
            <person name="Eisen J.A."/>
            <person name="Markowitz V."/>
            <person name="Hugenholtz P."/>
            <person name="Klenk H.P."/>
            <person name="Kyrpides N.C."/>
        </authorList>
    </citation>
    <scope>NUCLEOTIDE SEQUENCE [LARGE SCALE GENOMIC DNA]</scope>
    <source>
        <strain evidence="2">ATCC 19995 / DSM 43183 / JCM 3096 / KCTC 9072 / NBRC 15933 / NCIMB 10081 / Henssen B9</strain>
    </source>
</reference>
<dbReference type="PIRSF" id="PIRSF017393">
    <property type="entry name" value="MTase_SAV2177"/>
    <property type="match status" value="1"/>
</dbReference>
<organism evidence="1 2">
    <name type="scientific">Thermomonospora curvata (strain ATCC 19995 / DSM 43183 / JCM 3096 / KCTC 9072 / NBRC 15933 / NCIMB 10081 / Henssen B9)</name>
    <dbReference type="NCBI Taxonomy" id="471852"/>
    <lineage>
        <taxon>Bacteria</taxon>
        <taxon>Bacillati</taxon>
        <taxon>Actinomycetota</taxon>
        <taxon>Actinomycetes</taxon>
        <taxon>Streptosporangiales</taxon>
        <taxon>Thermomonosporaceae</taxon>
        <taxon>Thermomonospora</taxon>
    </lineage>
</organism>
<proteinExistence type="predicted"/>
<dbReference type="AlphaFoldDB" id="D1ACY9"/>
<dbReference type="InterPro" id="IPR006764">
    <property type="entry name" value="SAM_dep_MeTrfase_SAV2177_type"/>
</dbReference>
<gene>
    <name evidence="1" type="ordered locus">Tcur_3765</name>
</gene>
<dbReference type="HOGENOM" id="CLU_067079_1_0_11"/>
<dbReference type="RefSeq" id="WP_012854082.1">
    <property type="nucleotide sequence ID" value="NC_013510.1"/>
</dbReference>
<dbReference type="Pfam" id="PF04672">
    <property type="entry name" value="Methyltransf_19"/>
    <property type="match status" value="1"/>
</dbReference>
<dbReference type="InterPro" id="IPR029063">
    <property type="entry name" value="SAM-dependent_MTases_sf"/>
</dbReference>
<evidence type="ECO:0008006" key="3">
    <source>
        <dbReference type="Google" id="ProtNLM"/>
    </source>
</evidence>
<dbReference type="eggNOG" id="COG2518">
    <property type="taxonomic scope" value="Bacteria"/>
</dbReference>
<dbReference type="STRING" id="471852.Tcur_3765"/>
<dbReference type="SUPFAM" id="SSF53335">
    <property type="entry name" value="S-adenosyl-L-methionine-dependent methyltransferases"/>
    <property type="match status" value="1"/>
</dbReference>
<accession>D1ACY9</accession>
<name>D1ACY9_THECD</name>
<keyword evidence="2" id="KW-1185">Reference proteome</keyword>
<sequence length="276" mass="30139">MSGYGEVPPGVDPTVPSVARMYDYYLGGKDNYESDRIAAEKVIELGRQAGADVKGTALSNRAFLVRAVRTLAEAGIRQFLDIGTGLPTQENVHEVALRHAPDSRIVYVDNDPTVLAHARALLADDRQTTVVQGDLTDPESILGDAVLQERIDFGEPVAVIFCAILHFIPDDEAAANAVARFRQEMCSGSHLVLSHLFPGQVAEEMVTEFGRIYHRTATGSITVRSLKQIREFFTGTELLPPGLVPVEAWRHGDGLREDYVPDYRTPSCLGGIGRVP</sequence>
<dbReference type="Proteomes" id="UP000001918">
    <property type="component" value="Chromosome"/>
</dbReference>
<dbReference type="OrthoDB" id="3216820at2"/>
<dbReference type="Gene3D" id="3.40.50.150">
    <property type="entry name" value="Vaccinia Virus protein VP39"/>
    <property type="match status" value="1"/>
</dbReference>